<evidence type="ECO:0000313" key="12">
    <source>
        <dbReference type="Proteomes" id="UP001052140"/>
    </source>
</evidence>
<dbReference type="EMBL" id="BPUX01000001">
    <property type="protein sequence ID" value="GJH41985.1"/>
    <property type="molecule type" value="Genomic_DNA"/>
</dbReference>
<evidence type="ECO:0000256" key="2">
    <source>
        <dbReference type="ARBA" id="ARBA00010065"/>
    </source>
</evidence>
<reference evidence="11" key="1">
    <citation type="submission" date="2024-05" db="EMBL/GenBank/DDBJ databases">
        <title>Determining zoonotic pasteurella genome.</title>
        <authorList>
            <person name="Maeda T."/>
            <person name="Takahashi T."/>
            <person name="Yoshida H."/>
        </authorList>
    </citation>
    <scope>NUCLEOTIDE SEQUENCE</scope>
    <source>
        <strain evidence="11">PA42</strain>
    </source>
</reference>
<dbReference type="SUPFAM" id="SSF56317">
    <property type="entry name" value="Carbon-nitrogen hydrolase"/>
    <property type="match status" value="1"/>
</dbReference>
<protein>
    <recommendedName>
        <fullName evidence="9">Apolipoprotein N-acyltransferase</fullName>
        <shortName evidence="9">ALP N-acyltransferase</shortName>
        <ecNumber evidence="9">2.3.1.269</ecNumber>
    </recommendedName>
</protein>
<keyword evidence="3 9" id="KW-1003">Cell membrane</keyword>
<feature type="transmembrane region" description="Helical" evidence="9">
    <location>
        <begin position="61"/>
        <end position="83"/>
    </location>
</feature>
<keyword evidence="7 9" id="KW-0472">Membrane</keyword>
<feature type="transmembrane region" description="Helical" evidence="9">
    <location>
        <begin position="486"/>
        <end position="507"/>
    </location>
</feature>
<evidence type="ECO:0000256" key="1">
    <source>
        <dbReference type="ARBA" id="ARBA00004651"/>
    </source>
</evidence>
<accession>A0ABQ4VD89</accession>
<dbReference type="Proteomes" id="UP001052140">
    <property type="component" value="Unassembled WGS sequence"/>
</dbReference>
<name>A0ABQ4VD89_9PAST</name>
<evidence type="ECO:0000256" key="4">
    <source>
        <dbReference type="ARBA" id="ARBA00022679"/>
    </source>
</evidence>
<comment type="caution">
    <text evidence="11">The sequence shown here is derived from an EMBL/GenBank/DDBJ whole genome shotgun (WGS) entry which is preliminary data.</text>
</comment>
<dbReference type="EC" id="2.3.1.269" evidence="9"/>
<sequence length="520" mass="59243">MLIIWNKMKKSIFVYLVAIIFGAVGVLAFSPFDYWGLAYVSLLGLLFVVKTSDKRTALWGAFLWGLAFFTFGVNWLHVSIHYFGGTPLIASYLLVVVLSGYLALYPVLFAYLVQRFQVKSVAIYPVIWTFTEFLRGWILTGFPWLQFGYSQIDSPFAHLAPLFGVTGVTFFVMWVSAILFNIGNALFSQPRKLNVAVINLLLLSIVGYLSAYTSQISYVKKVEKNGLKITLVQGNIEQNLKWEPEYLYKTLDIYQKLIAQHLGKTDVIILPESALPVLENHMQPFFTGLQELAYQSNTEVIVGTVYQDEKQDKLFNSIVTLGNRIQPYSIETENRYNKHHLVPFGEYVPLEIVLRPLGNVFNLPMSAFQSGDEIQAPLFVKNRHLTTAICYEIILGEQLRKNMKKETDFILTVSNDAWFGDSIGPWQHLQMARMRALEFGKPVIRATNTGISVFIDELGKIVAQAPQFVETTLTYHVSATEGRTPYAVLGNTPIYFLSLLLVFMRIFHSWIRRRIQMTLS</sequence>
<keyword evidence="6 9" id="KW-1133">Transmembrane helix</keyword>
<evidence type="ECO:0000256" key="3">
    <source>
        <dbReference type="ARBA" id="ARBA00022475"/>
    </source>
</evidence>
<evidence type="ECO:0000259" key="10">
    <source>
        <dbReference type="PROSITE" id="PS50263"/>
    </source>
</evidence>
<feature type="transmembrane region" description="Helical" evidence="9">
    <location>
        <begin position="34"/>
        <end position="49"/>
    </location>
</feature>
<dbReference type="Pfam" id="PF00795">
    <property type="entry name" value="CN_hydrolase"/>
    <property type="match status" value="1"/>
</dbReference>
<comment type="pathway">
    <text evidence="9">Protein modification; lipoprotein biosynthesis (N-acyl transfer).</text>
</comment>
<feature type="transmembrane region" description="Helical" evidence="9">
    <location>
        <begin position="120"/>
        <end position="139"/>
    </location>
</feature>
<dbReference type="Pfam" id="PF20154">
    <property type="entry name" value="LNT_N"/>
    <property type="match status" value="1"/>
</dbReference>
<evidence type="ECO:0000256" key="6">
    <source>
        <dbReference type="ARBA" id="ARBA00022989"/>
    </source>
</evidence>
<dbReference type="InterPro" id="IPR045378">
    <property type="entry name" value="LNT_N"/>
</dbReference>
<comment type="subcellular location">
    <subcellularLocation>
        <location evidence="1 9">Cell membrane</location>
        <topology evidence="1 9">Multi-pass membrane protein</topology>
    </subcellularLocation>
</comment>
<evidence type="ECO:0000256" key="9">
    <source>
        <dbReference type="HAMAP-Rule" id="MF_01148"/>
    </source>
</evidence>
<dbReference type="CDD" id="cd07571">
    <property type="entry name" value="ALP_N-acyl_transferase"/>
    <property type="match status" value="1"/>
</dbReference>
<dbReference type="InterPro" id="IPR003010">
    <property type="entry name" value="C-N_Hydrolase"/>
</dbReference>
<dbReference type="PANTHER" id="PTHR38686">
    <property type="entry name" value="APOLIPOPROTEIN N-ACYLTRANSFERASE"/>
    <property type="match status" value="1"/>
</dbReference>
<dbReference type="NCBIfam" id="TIGR00546">
    <property type="entry name" value="lnt"/>
    <property type="match status" value="1"/>
</dbReference>
<evidence type="ECO:0000256" key="5">
    <source>
        <dbReference type="ARBA" id="ARBA00022692"/>
    </source>
</evidence>
<dbReference type="PANTHER" id="PTHR38686:SF1">
    <property type="entry name" value="APOLIPOPROTEIN N-ACYLTRANSFERASE"/>
    <property type="match status" value="1"/>
</dbReference>
<evidence type="ECO:0000256" key="7">
    <source>
        <dbReference type="ARBA" id="ARBA00023136"/>
    </source>
</evidence>
<dbReference type="PROSITE" id="PS50263">
    <property type="entry name" value="CN_HYDROLASE"/>
    <property type="match status" value="1"/>
</dbReference>
<keyword evidence="5 9" id="KW-0812">Transmembrane</keyword>
<organism evidence="11 12">
    <name type="scientific">Pasteurella canis</name>
    <dbReference type="NCBI Taxonomy" id="753"/>
    <lineage>
        <taxon>Bacteria</taxon>
        <taxon>Pseudomonadati</taxon>
        <taxon>Pseudomonadota</taxon>
        <taxon>Gammaproteobacteria</taxon>
        <taxon>Pasteurellales</taxon>
        <taxon>Pasteurellaceae</taxon>
        <taxon>Pasteurella</taxon>
    </lineage>
</organism>
<keyword evidence="8 9" id="KW-0012">Acyltransferase</keyword>
<evidence type="ECO:0000313" key="11">
    <source>
        <dbReference type="EMBL" id="GJH41985.1"/>
    </source>
</evidence>
<dbReference type="InterPro" id="IPR036526">
    <property type="entry name" value="C-N_Hydrolase_sf"/>
</dbReference>
<dbReference type="InterPro" id="IPR004563">
    <property type="entry name" value="Apolipo_AcylTrfase"/>
</dbReference>
<feature type="transmembrane region" description="Helical" evidence="9">
    <location>
        <begin position="12"/>
        <end position="28"/>
    </location>
</feature>
<keyword evidence="4 9" id="KW-0808">Transferase</keyword>
<gene>
    <name evidence="9 11" type="primary">lnt</name>
    <name evidence="11" type="ORF">PA42_01590</name>
</gene>
<feature type="transmembrane region" description="Helical" evidence="9">
    <location>
        <begin position="193"/>
        <end position="212"/>
    </location>
</feature>
<feature type="transmembrane region" description="Helical" evidence="9">
    <location>
        <begin position="89"/>
        <end position="113"/>
    </location>
</feature>
<comment type="function">
    <text evidence="9">Catalyzes the phospholipid dependent N-acylation of the N-terminal cysteine of apolipoprotein, the last step in lipoprotein maturation.</text>
</comment>
<keyword evidence="12" id="KW-1185">Reference proteome</keyword>
<evidence type="ECO:0000256" key="8">
    <source>
        <dbReference type="ARBA" id="ARBA00023315"/>
    </source>
</evidence>
<comment type="catalytic activity">
    <reaction evidence="9">
        <text>N-terminal S-1,2-diacyl-sn-glyceryl-L-cysteinyl-[lipoprotein] + a glycerophospholipid = N-acyl-S-1,2-diacyl-sn-glyceryl-L-cysteinyl-[lipoprotein] + a 2-acyl-sn-glycero-3-phospholipid + H(+)</text>
        <dbReference type="Rhea" id="RHEA:48228"/>
        <dbReference type="Rhea" id="RHEA-COMP:14681"/>
        <dbReference type="Rhea" id="RHEA-COMP:14684"/>
        <dbReference type="ChEBI" id="CHEBI:15378"/>
        <dbReference type="ChEBI" id="CHEBI:136912"/>
        <dbReference type="ChEBI" id="CHEBI:140656"/>
        <dbReference type="ChEBI" id="CHEBI:140657"/>
        <dbReference type="ChEBI" id="CHEBI:140660"/>
        <dbReference type="EC" id="2.3.1.269"/>
    </reaction>
</comment>
<feature type="domain" description="CN hydrolase" evidence="10">
    <location>
        <begin position="232"/>
        <end position="479"/>
    </location>
</feature>
<proteinExistence type="inferred from homology"/>
<dbReference type="Gene3D" id="3.60.110.10">
    <property type="entry name" value="Carbon-nitrogen hydrolase"/>
    <property type="match status" value="1"/>
</dbReference>
<comment type="similarity">
    <text evidence="2 9">Belongs to the CN hydrolase family. Apolipoprotein N-acyltransferase subfamily.</text>
</comment>
<dbReference type="HAMAP" id="MF_01148">
    <property type="entry name" value="Lnt"/>
    <property type="match status" value="1"/>
</dbReference>
<feature type="transmembrane region" description="Helical" evidence="9">
    <location>
        <begin position="159"/>
        <end position="181"/>
    </location>
</feature>